<proteinExistence type="predicted"/>
<feature type="compositionally biased region" description="Polar residues" evidence="5">
    <location>
        <begin position="303"/>
        <end position="315"/>
    </location>
</feature>
<keyword evidence="9" id="KW-1185">Reference proteome</keyword>
<dbReference type="PROSITE" id="PS00518">
    <property type="entry name" value="ZF_RING_1"/>
    <property type="match status" value="1"/>
</dbReference>
<evidence type="ECO:0000256" key="3">
    <source>
        <dbReference type="ARBA" id="ARBA00022833"/>
    </source>
</evidence>
<gene>
    <name evidence="8" type="ORF">PODCO_707580</name>
</gene>
<dbReference type="Pfam" id="PF13920">
    <property type="entry name" value="zf-C3HC4_3"/>
    <property type="match status" value="1"/>
</dbReference>
<feature type="compositionally biased region" description="Low complexity" evidence="5">
    <location>
        <begin position="383"/>
        <end position="401"/>
    </location>
</feature>
<feature type="chain" id="PRO_5045111238" description="RING-type domain-containing protein" evidence="6">
    <location>
        <begin position="19"/>
        <end position="629"/>
    </location>
</feature>
<evidence type="ECO:0000313" key="8">
    <source>
        <dbReference type="EMBL" id="VBB86735.1"/>
    </source>
</evidence>
<feature type="compositionally biased region" description="Polar residues" evidence="5">
    <location>
        <begin position="334"/>
        <end position="362"/>
    </location>
</feature>
<feature type="compositionally biased region" description="Pro residues" evidence="5">
    <location>
        <begin position="366"/>
        <end position="382"/>
    </location>
</feature>
<evidence type="ECO:0000256" key="6">
    <source>
        <dbReference type="SAM" id="SignalP"/>
    </source>
</evidence>
<dbReference type="InterPro" id="IPR017907">
    <property type="entry name" value="Znf_RING_CS"/>
</dbReference>
<dbReference type="PROSITE" id="PS50089">
    <property type="entry name" value="ZF_RING_2"/>
    <property type="match status" value="1"/>
</dbReference>
<feature type="domain" description="RING-type" evidence="7">
    <location>
        <begin position="539"/>
        <end position="580"/>
    </location>
</feature>
<reference evidence="8" key="1">
    <citation type="submission" date="2018-02" db="EMBL/GenBank/DDBJ databases">
        <authorList>
            <person name="Silar P."/>
        </authorList>
    </citation>
    <scope>NUCLEOTIDE SEQUENCE [LARGE SCALE GENOMIC DNA]</scope>
    <source>
        <strain evidence="8">T</strain>
    </source>
</reference>
<sequence>MPLPPFLCVFVAFHYVLSSPGAHIISSRGGVCGNILAVCHCRLFLLPSSCCFRQLHYLYILFPPSWLVSRFPFAAAAIMANNFFDSGFDEFLGELANFTLPFPGLPLPAPSAASNRQQHTSQPALGRPASVSFELPRLPAFGAVWPVPSAPPPALPPLPALPGASSWSAAQQWQPPRQPAQAGARPGAAASFISRPTFPLLHGAPHPPTPMPSTAPVTTSLPGPFFHQPSTTIGSTSPSASAESGPANLPQPRRTTVNNPSQFLPSSSRPANSLHNTVNTPRTITPTPPVHQREPNSDDFYLNQLTPDFSTPSLESDSDRFYLDQLSRDFSRPSLPSTSATPQRSATRSNNPGTNNAFSQTLHRILPPPAPPAGLRAPPPPSTRSTPTSNTNEESSDSDSAYTMPASSRPVRRRSGQADRLTLPHVPHIPRVSGASSSSSGAAAANQPQANSSKSQLSQARTAPQATPRRASNGSISAAGSGTKRKREAFEIDDDDLFGDNDLEVVDLVDKDVADLTSDEKEKEEDRKKNWVKLSQFQCVICMDDVTDLTVTYCGHLFCSECLHSALQITPHKRICPICRQKIENKNASGKFGPKSKGYYPLEIKLMTKKSLGKKVAVAAAAGRNTGEH</sequence>
<evidence type="ECO:0000313" key="9">
    <source>
        <dbReference type="Proteomes" id="UP000280685"/>
    </source>
</evidence>
<evidence type="ECO:0000256" key="1">
    <source>
        <dbReference type="ARBA" id="ARBA00022723"/>
    </source>
</evidence>
<dbReference type="PANTHER" id="PTHR47094:SF1">
    <property type="entry name" value="RING-TYPE E3 UBIQUITIN TRANSFERASE"/>
    <property type="match status" value="1"/>
</dbReference>
<feature type="compositionally biased region" description="Polar residues" evidence="5">
    <location>
        <begin position="253"/>
        <end position="285"/>
    </location>
</feature>
<evidence type="ECO:0000256" key="4">
    <source>
        <dbReference type="PROSITE-ProRule" id="PRU00175"/>
    </source>
</evidence>
<evidence type="ECO:0000256" key="5">
    <source>
        <dbReference type="SAM" id="MobiDB-lite"/>
    </source>
</evidence>
<protein>
    <recommendedName>
        <fullName evidence="7">RING-type domain-containing protein</fullName>
    </recommendedName>
</protein>
<organism evidence="8 9">
    <name type="scientific">Podospora comata</name>
    <dbReference type="NCBI Taxonomy" id="48703"/>
    <lineage>
        <taxon>Eukaryota</taxon>
        <taxon>Fungi</taxon>
        <taxon>Dikarya</taxon>
        <taxon>Ascomycota</taxon>
        <taxon>Pezizomycotina</taxon>
        <taxon>Sordariomycetes</taxon>
        <taxon>Sordariomycetidae</taxon>
        <taxon>Sordariales</taxon>
        <taxon>Podosporaceae</taxon>
        <taxon>Podospora</taxon>
    </lineage>
</organism>
<feature type="region of interest" description="Disordered" evidence="5">
    <location>
        <begin position="328"/>
        <end position="486"/>
    </location>
</feature>
<dbReference type="InterPro" id="IPR001841">
    <property type="entry name" value="Znf_RING"/>
</dbReference>
<keyword evidence="3" id="KW-0862">Zinc</keyword>
<dbReference type="Gene3D" id="3.30.40.10">
    <property type="entry name" value="Zinc/RING finger domain, C3HC4 (zinc finger)"/>
    <property type="match status" value="1"/>
</dbReference>
<dbReference type="EMBL" id="LR026970">
    <property type="protein sequence ID" value="VBB86735.1"/>
    <property type="molecule type" value="Genomic_DNA"/>
</dbReference>
<dbReference type="Proteomes" id="UP000280685">
    <property type="component" value="Chromosome 7"/>
</dbReference>
<keyword evidence="1" id="KW-0479">Metal-binding</keyword>
<keyword evidence="6" id="KW-0732">Signal</keyword>
<name>A0ABY6SKR4_PODCO</name>
<evidence type="ECO:0000259" key="7">
    <source>
        <dbReference type="PROSITE" id="PS50089"/>
    </source>
</evidence>
<keyword evidence="2 4" id="KW-0863">Zinc-finger</keyword>
<feature type="compositionally biased region" description="Polar residues" evidence="5">
    <location>
        <begin position="228"/>
        <end position="242"/>
    </location>
</feature>
<feature type="compositionally biased region" description="Low complexity" evidence="5">
    <location>
        <begin position="161"/>
        <end position="191"/>
    </location>
</feature>
<dbReference type="InterPro" id="IPR013083">
    <property type="entry name" value="Znf_RING/FYVE/PHD"/>
</dbReference>
<feature type="compositionally biased region" description="Low complexity" evidence="5">
    <location>
        <begin position="433"/>
        <end position="482"/>
    </location>
</feature>
<feature type="signal peptide" evidence="6">
    <location>
        <begin position="1"/>
        <end position="18"/>
    </location>
</feature>
<dbReference type="InterPro" id="IPR049627">
    <property type="entry name" value="SLX8"/>
</dbReference>
<dbReference type="SUPFAM" id="SSF57850">
    <property type="entry name" value="RING/U-box"/>
    <property type="match status" value="1"/>
</dbReference>
<accession>A0ABY6SKR4</accession>
<dbReference type="SMART" id="SM00184">
    <property type="entry name" value="RING"/>
    <property type="match status" value="1"/>
</dbReference>
<evidence type="ECO:0000256" key="2">
    <source>
        <dbReference type="ARBA" id="ARBA00022771"/>
    </source>
</evidence>
<dbReference type="PANTHER" id="PTHR47094">
    <property type="entry name" value="ELFLESS, ISOFORM B"/>
    <property type="match status" value="1"/>
</dbReference>
<feature type="region of interest" description="Disordered" evidence="5">
    <location>
        <begin position="156"/>
        <end position="316"/>
    </location>
</feature>